<dbReference type="PROSITE" id="PS00840">
    <property type="entry name" value="SUMT_2"/>
    <property type="match status" value="1"/>
</dbReference>
<evidence type="ECO:0000256" key="9">
    <source>
        <dbReference type="ARBA" id="ARBA00022691"/>
    </source>
</evidence>
<evidence type="ECO:0000256" key="16">
    <source>
        <dbReference type="ARBA" id="ARBA00048555"/>
    </source>
</evidence>
<dbReference type="InterPro" id="IPR000878">
    <property type="entry name" value="4pyrrol_Mease"/>
</dbReference>
<evidence type="ECO:0000256" key="3">
    <source>
        <dbReference type="ARBA" id="ARBA00007487"/>
    </source>
</evidence>
<evidence type="ECO:0000256" key="19">
    <source>
        <dbReference type="RuleBase" id="RU003960"/>
    </source>
</evidence>
<keyword evidence="6" id="KW-0169">Cobalamin biosynthesis</keyword>
<dbReference type="PANTHER" id="PTHR45790:SF3">
    <property type="entry name" value="S-ADENOSYL-L-METHIONINE-DEPENDENT UROPORPHYRINOGEN III METHYLTRANSFERASE, CHLOROPLASTIC"/>
    <property type="match status" value="1"/>
</dbReference>
<dbReference type="InterPro" id="IPR003724">
    <property type="entry name" value="CblAdoTrfase_CobA"/>
</dbReference>
<evidence type="ECO:0000256" key="13">
    <source>
        <dbReference type="ARBA" id="ARBA00031529"/>
    </source>
</evidence>
<keyword evidence="23" id="KW-1185">Reference proteome</keyword>
<dbReference type="STRING" id="57664.SAMN05661003_1126"/>
<dbReference type="PROSITE" id="PS00839">
    <property type="entry name" value="SUMT_1"/>
    <property type="match status" value="1"/>
</dbReference>
<evidence type="ECO:0000256" key="14">
    <source>
        <dbReference type="ARBA" id="ARBA00033334"/>
    </source>
</evidence>
<dbReference type="NCBIfam" id="NF004790">
    <property type="entry name" value="PRK06136.1"/>
    <property type="match status" value="1"/>
</dbReference>
<dbReference type="InterPro" id="IPR014776">
    <property type="entry name" value="4pyrrole_Mease_sub2"/>
</dbReference>
<evidence type="ECO:0000256" key="2">
    <source>
        <dbReference type="ARBA" id="ARBA00005879"/>
    </source>
</evidence>
<dbReference type="EMBL" id="FNAQ01000012">
    <property type="protein sequence ID" value="SDE46016.1"/>
    <property type="molecule type" value="Genomic_DNA"/>
</dbReference>
<evidence type="ECO:0000256" key="11">
    <source>
        <dbReference type="ARBA" id="ARBA00024929"/>
    </source>
</evidence>
<evidence type="ECO:0000256" key="6">
    <source>
        <dbReference type="ARBA" id="ARBA00022573"/>
    </source>
</evidence>
<dbReference type="SUPFAM" id="SSF52540">
    <property type="entry name" value="P-loop containing nucleoside triphosphate hydrolases"/>
    <property type="match status" value="1"/>
</dbReference>
<keyword evidence="9" id="KW-0949">S-adenosyl-L-methionine</keyword>
<comment type="pathway">
    <text evidence="12">Porphyrin-containing compound metabolism; siroheme biosynthesis; precorrin-2 from uroporphyrinogen III: step 1/1.</text>
</comment>
<feature type="compositionally biased region" description="Polar residues" evidence="20">
    <location>
        <begin position="256"/>
        <end position="273"/>
    </location>
</feature>
<dbReference type="RefSeq" id="WP_245691456.1">
    <property type="nucleotide sequence ID" value="NZ_FNAQ01000012.1"/>
</dbReference>
<dbReference type="InterPro" id="IPR003043">
    <property type="entry name" value="Uropor_MeTrfase_CS"/>
</dbReference>
<dbReference type="GO" id="GO:0008817">
    <property type="term" value="F:corrinoid adenosyltransferase activity"/>
    <property type="evidence" value="ECO:0007669"/>
    <property type="project" value="UniProtKB-EC"/>
</dbReference>
<evidence type="ECO:0000256" key="18">
    <source>
        <dbReference type="ARBA" id="ARBA00060548"/>
    </source>
</evidence>
<evidence type="ECO:0000256" key="1">
    <source>
        <dbReference type="ARBA" id="ARBA00005121"/>
    </source>
</evidence>
<sequence>MNKTTRVYLVGAGPGDSGLITVKGKRCLQRADVVLYDRLCNPALLGDVSPAAEQIYVGKNMGHHALPQEQINALLVEKAGEGKVVVRLKGGDPFVFGRGGEEIDTLAEAGIPFEVVPGVTAGFAAGAYAGIPLTHRDFTTSVTLVTGHVNTRKNAQRDIDWPALGRGHGTLVFYMGLTNIATICDELIRHGRAADTPMAVVSHASTPQQRTLIATLADAPQQVAQQGVTSPAVILVGDVVTLHERLDWFQRRLTPEATSAQPQPKASATTPQDDSARTNILIFTGNGKGKSTAAFGMALRAVGHGQRVRILQFMKNDPDVGELAALERLGVPLEQCGLGFVPKPEHPLYAAHRDAAEHGLARAEAAIFSGNHDLIILDEVCGSVARGLLDEHKVVDVLRRAPAPLTLVLTGRHAGPALIDLADTVSEIQPVKHAFEQGIPARKGVEF</sequence>
<feature type="region of interest" description="Disordered" evidence="20">
    <location>
        <begin position="254"/>
        <end position="275"/>
    </location>
</feature>
<dbReference type="GO" id="GO:0005524">
    <property type="term" value="F:ATP binding"/>
    <property type="evidence" value="ECO:0007669"/>
    <property type="project" value="InterPro"/>
</dbReference>
<dbReference type="CDD" id="cd11642">
    <property type="entry name" value="SUMT"/>
    <property type="match status" value="1"/>
</dbReference>
<dbReference type="EC" id="2.1.1.107" evidence="4"/>
<evidence type="ECO:0000256" key="12">
    <source>
        <dbReference type="ARBA" id="ARBA00025705"/>
    </source>
</evidence>
<comment type="similarity">
    <text evidence="2 19">Belongs to the precorrin methyltransferase family.</text>
</comment>
<dbReference type="FunFam" id="3.30.950.10:FF:000001">
    <property type="entry name" value="Siroheme synthase"/>
    <property type="match status" value="1"/>
</dbReference>
<evidence type="ECO:0000259" key="21">
    <source>
        <dbReference type="Pfam" id="PF00590"/>
    </source>
</evidence>
<dbReference type="InterPro" id="IPR027417">
    <property type="entry name" value="P-loop_NTPase"/>
</dbReference>
<evidence type="ECO:0000256" key="7">
    <source>
        <dbReference type="ARBA" id="ARBA00022603"/>
    </source>
</evidence>
<dbReference type="EC" id="2.5.1.17" evidence="5"/>
<proteinExistence type="inferred from homology"/>
<comment type="pathway">
    <text evidence="18">Cofactor biosynthesis; adenosylcobalamin biosynthesis; precorrin-2 from uroporphyrinogen III: step 1/1.</text>
</comment>
<comment type="similarity">
    <text evidence="3">Belongs to the Cob(I)alamin adenosyltransferase family.</text>
</comment>
<gene>
    <name evidence="22" type="ORF">SAMN05661003_1126</name>
</gene>
<dbReference type="UniPathway" id="UPA00148">
    <property type="reaction ID" value="UER00233"/>
</dbReference>
<dbReference type="InterPro" id="IPR006366">
    <property type="entry name" value="CobA/CysG_C"/>
</dbReference>
<dbReference type="Proteomes" id="UP000243205">
    <property type="component" value="Unassembled WGS sequence"/>
</dbReference>
<evidence type="ECO:0000256" key="10">
    <source>
        <dbReference type="ARBA" id="ARBA00023244"/>
    </source>
</evidence>
<evidence type="ECO:0000313" key="22">
    <source>
        <dbReference type="EMBL" id="SDE46016.1"/>
    </source>
</evidence>
<comment type="catalytic activity">
    <reaction evidence="16">
        <text>2 cob(II)yrinate a,c diamide + reduced [electron-transfer flavoprotein] + 2 ATP = 2 adenosylcob(III)yrinate a,c-diamide + 2 triphosphate + oxidized [electron-transfer flavoprotein] + 3 H(+)</text>
        <dbReference type="Rhea" id="RHEA:11528"/>
        <dbReference type="Rhea" id="RHEA-COMP:10685"/>
        <dbReference type="Rhea" id="RHEA-COMP:10686"/>
        <dbReference type="ChEBI" id="CHEBI:15378"/>
        <dbReference type="ChEBI" id="CHEBI:18036"/>
        <dbReference type="ChEBI" id="CHEBI:30616"/>
        <dbReference type="ChEBI" id="CHEBI:57692"/>
        <dbReference type="ChEBI" id="CHEBI:58307"/>
        <dbReference type="ChEBI" id="CHEBI:58503"/>
        <dbReference type="ChEBI" id="CHEBI:58537"/>
        <dbReference type="EC" id="2.5.1.17"/>
    </reaction>
</comment>
<protein>
    <recommendedName>
        <fullName evidence="13">Cob(II)alamin adenosyltransferase</fullName>
        <ecNumber evidence="4">2.1.1.107</ecNumber>
        <ecNumber evidence="5">2.5.1.17</ecNumber>
    </recommendedName>
    <alternativeName>
        <fullName evidence="15">Cob(II)yrinic acid a,c-diamide adenosyltransferase</fullName>
    </alternativeName>
    <alternativeName>
        <fullName evidence="14">Cobinamide/cobalamin adenosyltransferase</fullName>
    </alternativeName>
</protein>
<dbReference type="AlphaFoldDB" id="A0A1G7D4Z1"/>
<organism evidence="22 23">
    <name type="scientific">Desulfuromonas thiophila</name>
    <dbReference type="NCBI Taxonomy" id="57664"/>
    <lineage>
        <taxon>Bacteria</taxon>
        <taxon>Pseudomonadati</taxon>
        <taxon>Thermodesulfobacteriota</taxon>
        <taxon>Desulfuromonadia</taxon>
        <taxon>Desulfuromonadales</taxon>
        <taxon>Desulfuromonadaceae</taxon>
        <taxon>Desulfuromonas</taxon>
    </lineage>
</organism>
<keyword evidence="10" id="KW-0627">Porphyrin biosynthesis</keyword>
<dbReference type="PANTHER" id="PTHR45790">
    <property type="entry name" value="SIROHEME SYNTHASE-RELATED"/>
    <property type="match status" value="1"/>
</dbReference>
<dbReference type="UniPathway" id="UPA00262">
    <property type="reaction ID" value="UER00211"/>
</dbReference>
<dbReference type="InterPro" id="IPR035996">
    <property type="entry name" value="4pyrrol_Methylase_sf"/>
</dbReference>
<evidence type="ECO:0000256" key="20">
    <source>
        <dbReference type="SAM" id="MobiDB-lite"/>
    </source>
</evidence>
<dbReference type="SUPFAM" id="SSF53790">
    <property type="entry name" value="Tetrapyrrole methylase"/>
    <property type="match status" value="1"/>
</dbReference>
<dbReference type="GO" id="GO:0019354">
    <property type="term" value="P:siroheme biosynthetic process"/>
    <property type="evidence" value="ECO:0007669"/>
    <property type="project" value="UniProtKB-UniPathway"/>
</dbReference>
<dbReference type="InterPro" id="IPR014777">
    <property type="entry name" value="4pyrrole_Mease_sub1"/>
</dbReference>
<dbReference type="GO" id="GO:0009236">
    <property type="term" value="P:cobalamin biosynthetic process"/>
    <property type="evidence" value="ECO:0007669"/>
    <property type="project" value="UniProtKB-UniPathway"/>
</dbReference>
<feature type="domain" description="Tetrapyrrole methylase" evidence="21">
    <location>
        <begin position="6"/>
        <end position="219"/>
    </location>
</feature>
<reference evidence="23" key="1">
    <citation type="submission" date="2016-10" db="EMBL/GenBank/DDBJ databases">
        <authorList>
            <person name="Varghese N."/>
            <person name="Submissions S."/>
        </authorList>
    </citation>
    <scope>NUCLEOTIDE SEQUENCE [LARGE SCALE GENOMIC DNA]</scope>
    <source>
        <strain evidence="23">DSM 8987</strain>
    </source>
</reference>
<evidence type="ECO:0000256" key="4">
    <source>
        <dbReference type="ARBA" id="ARBA00012162"/>
    </source>
</evidence>
<dbReference type="InterPro" id="IPR050161">
    <property type="entry name" value="Siro_Cobalamin_biosynth"/>
</dbReference>
<evidence type="ECO:0000256" key="17">
    <source>
        <dbReference type="ARBA" id="ARBA00048692"/>
    </source>
</evidence>
<dbReference type="NCBIfam" id="TIGR01469">
    <property type="entry name" value="cobA_cysG_Cterm"/>
    <property type="match status" value="1"/>
</dbReference>
<dbReference type="Gene3D" id="3.40.1010.10">
    <property type="entry name" value="Cobalt-precorrin-4 Transmethylase, Domain 1"/>
    <property type="match status" value="1"/>
</dbReference>
<evidence type="ECO:0000256" key="5">
    <source>
        <dbReference type="ARBA" id="ARBA00012454"/>
    </source>
</evidence>
<dbReference type="CDD" id="cd00561">
    <property type="entry name" value="CobA_ACA"/>
    <property type="match status" value="1"/>
</dbReference>
<comment type="catalytic activity">
    <reaction evidence="17">
        <text>2 cob(II)alamin + reduced [electron-transfer flavoprotein] + 2 ATP = 2 adenosylcob(III)alamin + 2 triphosphate + oxidized [electron-transfer flavoprotein] + 3 H(+)</text>
        <dbReference type="Rhea" id="RHEA:28671"/>
        <dbReference type="Rhea" id="RHEA-COMP:10685"/>
        <dbReference type="Rhea" id="RHEA-COMP:10686"/>
        <dbReference type="ChEBI" id="CHEBI:15378"/>
        <dbReference type="ChEBI" id="CHEBI:16304"/>
        <dbReference type="ChEBI" id="CHEBI:18036"/>
        <dbReference type="ChEBI" id="CHEBI:18408"/>
        <dbReference type="ChEBI" id="CHEBI:30616"/>
        <dbReference type="ChEBI" id="CHEBI:57692"/>
        <dbReference type="ChEBI" id="CHEBI:58307"/>
        <dbReference type="EC" id="2.5.1.17"/>
    </reaction>
</comment>
<name>A0A1G7D4Z1_9BACT</name>
<dbReference type="GO" id="GO:0004851">
    <property type="term" value="F:uroporphyrin-III C-methyltransferase activity"/>
    <property type="evidence" value="ECO:0007669"/>
    <property type="project" value="UniProtKB-EC"/>
</dbReference>
<dbReference type="Pfam" id="PF00590">
    <property type="entry name" value="TP_methylase"/>
    <property type="match status" value="1"/>
</dbReference>
<comment type="pathway">
    <text evidence="1">Cofactor biosynthesis; adenosylcobalamin biosynthesis; adenosylcobalamin from cob(II)yrinate a,c-diamide: step 2/7.</text>
</comment>
<dbReference type="Gene3D" id="3.40.50.300">
    <property type="entry name" value="P-loop containing nucleotide triphosphate hydrolases"/>
    <property type="match status" value="1"/>
</dbReference>
<dbReference type="GO" id="GO:0032259">
    <property type="term" value="P:methylation"/>
    <property type="evidence" value="ECO:0007669"/>
    <property type="project" value="UniProtKB-KW"/>
</dbReference>
<evidence type="ECO:0000313" key="23">
    <source>
        <dbReference type="Proteomes" id="UP000243205"/>
    </source>
</evidence>
<evidence type="ECO:0000256" key="8">
    <source>
        <dbReference type="ARBA" id="ARBA00022679"/>
    </source>
</evidence>
<dbReference type="Gene3D" id="3.30.950.10">
    <property type="entry name" value="Methyltransferase, Cobalt-precorrin-4 Transmethylase, Domain 2"/>
    <property type="match status" value="1"/>
</dbReference>
<keyword evidence="7 19" id="KW-0489">Methyltransferase</keyword>
<dbReference type="FunFam" id="3.40.1010.10:FF:000001">
    <property type="entry name" value="Siroheme synthase"/>
    <property type="match status" value="1"/>
</dbReference>
<dbReference type="Pfam" id="PF02572">
    <property type="entry name" value="CobA_CobO_BtuR"/>
    <property type="match status" value="1"/>
</dbReference>
<evidence type="ECO:0000256" key="15">
    <source>
        <dbReference type="ARBA" id="ARBA00033354"/>
    </source>
</evidence>
<accession>A0A1G7D4Z1</accession>
<keyword evidence="8 19" id="KW-0808">Transferase</keyword>
<comment type="function">
    <text evidence="11">Required for both de novo synthesis of the corrin ring for the assimilation of exogenous corrinoids. Participates in the adenosylation of a variety of incomplete and complete corrinoids.</text>
</comment>